<dbReference type="CDD" id="cd04496">
    <property type="entry name" value="SSB_OBF"/>
    <property type="match status" value="1"/>
</dbReference>
<dbReference type="NCBIfam" id="TIGR00621">
    <property type="entry name" value="ssb"/>
    <property type="match status" value="1"/>
</dbReference>
<feature type="compositionally biased region" description="Basic and acidic residues" evidence="4">
    <location>
        <begin position="150"/>
        <end position="164"/>
    </location>
</feature>
<dbReference type="PANTHER" id="PTHR10302">
    <property type="entry name" value="SINGLE-STRANDED DNA-BINDING PROTEIN"/>
    <property type="match status" value="1"/>
</dbReference>
<keyword evidence="1 2" id="KW-0238">DNA-binding</keyword>
<evidence type="ECO:0000256" key="3">
    <source>
        <dbReference type="PIRNR" id="PIRNR002070"/>
    </source>
</evidence>
<dbReference type="GO" id="GO:0006260">
    <property type="term" value="P:DNA replication"/>
    <property type="evidence" value="ECO:0007669"/>
    <property type="project" value="InterPro"/>
</dbReference>
<dbReference type="GO" id="GO:0003697">
    <property type="term" value="F:single-stranded DNA binding"/>
    <property type="evidence" value="ECO:0007669"/>
    <property type="project" value="UniProtKB-UniRule"/>
</dbReference>
<feature type="compositionally biased region" description="Polar residues" evidence="4">
    <location>
        <begin position="108"/>
        <end position="120"/>
    </location>
</feature>
<evidence type="ECO:0000256" key="2">
    <source>
        <dbReference type="HAMAP-Rule" id="MF_00984"/>
    </source>
</evidence>
<dbReference type="PANTHER" id="PTHR10302:SF27">
    <property type="entry name" value="SINGLE-STRANDED DNA-BINDING PROTEIN"/>
    <property type="match status" value="1"/>
</dbReference>
<dbReference type="PIRSF" id="PIRSF002070">
    <property type="entry name" value="SSB"/>
    <property type="match status" value="1"/>
</dbReference>
<dbReference type="SUPFAM" id="SSF50249">
    <property type="entry name" value="Nucleic acid-binding proteins"/>
    <property type="match status" value="1"/>
</dbReference>
<accession>A0A2H0YQ49</accession>
<feature type="region of interest" description="Disordered" evidence="4">
    <location>
        <begin position="82"/>
        <end position="164"/>
    </location>
</feature>
<reference evidence="6" key="1">
    <citation type="submission" date="2017-09" db="EMBL/GenBank/DDBJ databases">
        <title>Depth-based differentiation of microbial function through sediment-hosted aquifers and enrichment of novel symbionts in the deep terrestrial subsurface.</title>
        <authorList>
            <person name="Probst A.J."/>
            <person name="Ladd B."/>
            <person name="Jarett J.K."/>
            <person name="Geller-Mcgrath D.E."/>
            <person name="Sieber C.M.K."/>
            <person name="Emerson J.B."/>
            <person name="Anantharaman K."/>
            <person name="Thomas B.C."/>
            <person name="Malmstrom R."/>
            <person name="Stieglmeier M."/>
            <person name="Klingl A."/>
            <person name="Woyke T."/>
            <person name="Ryan C.M."/>
            <person name="Banfield J.F."/>
        </authorList>
    </citation>
    <scope>NUCLEOTIDE SEQUENCE [LARGE SCALE GENOMIC DNA]</scope>
</reference>
<dbReference type="InterPro" id="IPR000424">
    <property type="entry name" value="Primosome_PriB/ssb"/>
</dbReference>
<dbReference type="AlphaFoldDB" id="A0A2H0YQ49"/>
<comment type="caution">
    <text evidence="2">Lacks conserved residue(s) required for the propagation of feature annotation.</text>
</comment>
<gene>
    <name evidence="5" type="ORF">COT32_02775</name>
</gene>
<dbReference type="Proteomes" id="UP000231472">
    <property type="component" value="Unassembled WGS sequence"/>
</dbReference>
<dbReference type="Pfam" id="PF00436">
    <property type="entry name" value="SSB"/>
    <property type="match status" value="1"/>
</dbReference>
<evidence type="ECO:0000313" key="6">
    <source>
        <dbReference type="Proteomes" id="UP000231472"/>
    </source>
</evidence>
<dbReference type="InterPro" id="IPR012340">
    <property type="entry name" value="NA-bd_OB-fold"/>
</dbReference>
<comment type="subunit">
    <text evidence="2">Homotetramer.</text>
</comment>
<dbReference type="HAMAP" id="MF_00984">
    <property type="entry name" value="SSB"/>
    <property type="match status" value="1"/>
</dbReference>
<proteinExistence type="inferred from homology"/>
<dbReference type="InterPro" id="IPR011344">
    <property type="entry name" value="ssDNA-bd"/>
</dbReference>
<organism evidence="5 6">
    <name type="scientific">Candidatus Nealsonbacteria bacterium CG08_land_8_20_14_0_20_36_22</name>
    <dbReference type="NCBI Taxonomy" id="1974704"/>
    <lineage>
        <taxon>Bacteria</taxon>
        <taxon>Candidatus Nealsoniibacteriota</taxon>
    </lineage>
</organism>
<protein>
    <recommendedName>
        <fullName evidence="2 3">Single-stranded DNA-binding protein</fullName>
        <shortName evidence="2">SSB</shortName>
    </recommendedName>
</protein>
<dbReference type="Gene3D" id="2.40.50.140">
    <property type="entry name" value="Nucleic acid-binding proteins"/>
    <property type="match status" value="1"/>
</dbReference>
<comment type="caution">
    <text evidence="5">The sequence shown here is derived from an EMBL/GenBank/DDBJ whole genome shotgun (WGS) entry which is preliminary data.</text>
</comment>
<evidence type="ECO:0000313" key="5">
    <source>
        <dbReference type="EMBL" id="PIS39882.1"/>
    </source>
</evidence>
<dbReference type="PROSITE" id="PS50935">
    <property type="entry name" value="SSB"/>
    <property type="match status" value="1"/>
</dbReference>
<evidence type="ECO:0000256" key="4">
    <source>
        <dbReference type="SAM" id="MobiDB-lite"/>
    </source>
</evidence>
<dbReference type="EMBL" id="PEYC01000056">
    <property type="protein sequence ID" value="PIS39882.1"/>
    <property type="molecule type" value="Genomic_DNA"/>
</dbReference>
<name>A0A2H0YQ49_9BACT</name>
<sequence length="164" mass="18784">MNLNKVILVGRLTKDPEARTTPSGQTVCNFGLATNRVWTDRETNQKQEKTEFHNIVLWRKLAEIASQYLKKGSLVLIEGRMETRSWQDANGNKKYKTEVVAESMQLGPRSNYQETKQSPLKKSETTQEDDIPVIEENKPSLASSDENQNNDDKEKEIDVKDIPF</sequence>
<evidence type="ECO:0000256" key="1">
    <source>
        <dbReference type="ARBA" id="ARBA00023125"/>
    </source>
</evidence>
<dbReference type="GO" id="GO:0009295">
    <property type="term" value="C:nucleoid"/>
    <property type="evidence" value="ECO:0007669"/>
    <property type="project" value="TreeGrafter"/>
</dbReference>